<evidence type="ECO:0000259" key="1">
    <source>
        <dbReference type="PROSITE" id="PS51740"/>
    </source>
</evidence>
<accession>A0A1J5QWT5</accession>
<dbReference type="Gene3D" id="2.10.260.10">
    <property type="match status" value="1"/>
</dbReference>
<dbReference type="Pfam" id="PF04014">
    <property type="entry name" value="MazE_antitoxin"/>
    <property type="match status" value="1"/>
</dbReference>
<comment type="caution">
    <text evidence="2">The sequence shown here is derived from an EMBL/GenBank/DDBJ whole genome shotgun (WGS) entry which is preliminary data.</text>
</comment>
<dbReference type="SMART" id="SM00966">
    <property type="entry name" value="SpoVT_AbrB"/>
    <property type="match status" value="1"/>
</dbReference>
<organism evidence="2">
    <name type="scientific">mine drainage metagenome</name>
    <dbReference type="NCBI Taxonomy" id="410659"/>
    <lineage>
        <taxon>unclassified sequences</taxon>
        <taxon>metagenomes</taxon>
        <taxon>ecological metagenomes</taxon>
    </lineage>
</organism>
<dbReference type="PROSITE" id="PS51740">
    <property type="entry name" value="SPOVT_ABRB"/>
    <property type="match status" value="1"/>
</dbReference>
<gene>
    <name evidence="2" type="ORF">GALL_301160</name>
</gene>
<dbReference type="SUPFAM" id="SSF89447">
    <property type="entry name" value="AbrB/MazE/MraZ-like"/>
    <property type="match status" value="1"/>
</dbReference>
<dbReference type="EMBL" id="MLJW01000392">
    <property type="protein sequence ID" value="OIQ88024.1"/>
    <property type="molecule type" value="Genomic_DNA"/>
</dbReference>
<dbReference type="InterPro" id="IPR037914">
    <property type="entry name" value="SpoVT-AbrB_sf"/>
</dbReference>
<dbReference type="GO" id="GO:0003677">
    <property type="term" value="F:DNA binding"/>
    <property type="evidence" value="ECO:0007669"/>
    <property type="project" value="InterPro"/>
</dbReference>
<feature type="domain" description="SpoVT-AbrB" evidence="1">
    <location>
        <begin position="1"/>
        <end position="46"/>
    </location>
</feature>
<sequence length="68" mass="7803">METVTVSPKFQVVIPKRVREQMGLQPGQKLDVVQIGQRIELIQQQPPQALRGLLRGIDTKVEREQDRV</sequence>
<dbReference type="InterPro" id="IPR007159">
    <property type="entry name" value="SpoVT-AbrB_dom"/>
</dbReference>
<proteinExistence type="predicted"/>
<name>A0A1J5QWT5_9ZZZZ</name>
<protein>
    <submittedName>
        <fullName evidence="2">SpoVT / AbrB like domain protein</fullName>
    </submittedName>
</protein>
<reference evidence="2" key="1">
    <citation type="submission" date="2016-10" db="EMBL/GenBank/DDBJ databases">
        <title>Sequence of Gallionella enrichment culture.</title>
        <authorList>
            <person name="Poehlein A."/>
            <person name="Muehling M."/>
            <person name="Daniel R."/>
        </authorList>
    </citation>
    <scope>NUCLEOTIDE SEQUENCE</scope>
</reference>
<evidence type="ECO:0000313" key="2">
    <source>
        <dbReference type="EMBL" id="OIQ88024.1"/>
    </source>
</evidence>
<dbReference type="AlphaFoldDB" id="A0A1J5QWT5"/>
<dbReference type="NCBIfam" id="TIGR01439">
    <property type="entry name" value="lp_hng_hel_AbrB"/>
    <property type="match status" value="1"/>
</dbReference>